<evidence type="ECO:0000256" key="1">
    <source>
        <dbReference type="SAM" id="Phobius"/>
    </source>
</evidence>
<dbReference type="STRING" id="70996.SE18_14880"/>
<proteinExistence type="predicted"/>
<dbReference type="EMBL" id="LGKP01000022">
    <property type="protein sequence ID" value="KPL86140.1"/>
    <property type="molecule type" value="Genomic_DNA"/>
</dbReference>
<reference evidence="2 3" key="1">
    <citation type="submission" date="2015-07" db="EMBL/GenBank/DDBJ databases">
        <title>Whole genome sequence of Herpetosiphon geysericola DSM 7119.</title>
        <authorList>
            <person name="Hemp J."/>
            <person name="Ward L.M."/>
            <person name="Pace L.A."/>
            <person name="Fischer W.W."/>
        </authorList>
    </citation>
    <scope>NUCLEOTIDE SEQUENCE [LARGE SCALE GENOMIC DNA]</scope>
    <source>
        <strain evidence="2 3">DSM 7119</strain>
    </source>
</reference>
<feature type="transmembrane region" description="Helical" evidence="1">
    <location>
        <begin position="32"/>
        <end position="51"/>
    </location>
</feature>
<keyword evidence="1" id="KW-0812">Transmembrane</keyword>
<keyword evidence="1" id="KW-1133">Transmembrane helix</keyword>
<dbReference type="RefSeq" id="WP_054535243.1">
    <property type="nucleotide sequence ID" value="NZ_LGKP01000022.1"/>
</dbReference>
<keyword evidence="1" id="KW-0472">Membrane</keyword>
<sequence>MIELLICTLGCAISLATEHLVLWDNPWRLRPPITYMIGMLTIIAWFSLFCWLVSPIYLFFGVALLLLSGGAGLVVILGYWLRRVFSAKDQAAFTAGQLSRSVPSPITQEWIDGSDR</sequence>
<gene>
    <name evidence="2" type="ORF">SE18_14880</name>
</gene>
<accession>A0A0P6XSV6</accession>
<keyword evidence="3" id="KW-1185">Reference proteome</keyword>
<dbReference type="AlphaFoldDB" id="A0A0P6XSV6"/>
<dbReference type="Proteomes" id="UP000050277">
    <property type="component" value="Unassembled WGS sequence"/>
</dbReference>
<evidence type="ECO:0000313" key="2">
    <source>
        <dbReference type="EMBL" id="KPL86140.1"/>
    </source>
</evidence>
<feature type="transmembrane region" description="Helical" evidence="1">
    <location>
        <begin position="58"/>
        <end position="81"/>
    </location>
</feature>
<protein>
    <submittedName>
        <fullName evidence="2">Uncharacterized protein</fullName>
    </submittedName>
</protein>
<name>A0A0P6XSV6_9CHLR</name>
<evidence type="ECO:0000313" key="3">
    <source>
        <dbReference type="Proteomes" id="UP000050277"/>
    </source>
</evidence>
<organism evidence="2 3">
    <name type="scientific">Herpetosiphon geysericola</name>
    <dbReference type="NCBI Taxonomy" id="70996"/>
    <lineage>
        <taxon>Bacteria</taxon>
        <taxon>Bacillati</taxon>
        <taxon>Chloroflexota</taxon>
        <taxon>Chloroflexia</taxon>
        <taxon>Herpetosiphonales</taxon>
        <taxon>Herpetosiphonaceae</taxon>
        <taxon>Herpetosiphon</taxon>
    </lineage>
</organism>
<comment type="caution">
    <text evidence="2">The sequence shown here is derived from an EMBL/GenBank/DDBJ whole genome shotgun (WGS) entry which is preliminary data.</text>
</comment>